<dbReference type="PANTHER" id="PTHR11783">
    <property type="entry name" value="SULFOTRANSFERASE SULT"/>
    <property type="match status" value="1"/>
</dbReference>
<evidence type="ECO:0000256" key="1">
    <source>
        <dbReference type="ARBA" id="ARBA00005771"/>
    </source>
</evidence>
<accession>A0AAN8PE47</accession>
<feature type="domain" description="Sulfotransferase" evidence="3">
    <location>
        <begin position="63"/>
        <end position="336"/>
    </location>
</feature>
<organism evidence="4 5">
    <name type="scientific">Polyplax serrata</name>
    <name type="common">Common mouse louse</name>
    <dbReference type="NCBI Taxonomy" id="468196"/>
    <lineage>
        <taxon>Eukaryota</taxon>
        <taxon>Metazoa</taxon>
        <taxon>Ecdysozoa</taxon>
        <taxon>Arthropoda</taxon>
        <taxon>Hexapoda</taxon>
        <taxon>Insecta</taxon>
        <taxon>Pterygota</taxon>
        <taxon>Neoptera</taxon>
        <taxon>Paraneoptera</taxon>
        <taxon>Psocodea</taxon>
        <taxon>Troctomorpha</taxon>
        <taxon>Phthiraptera</taxon>
        <taxon>Anoplura</taxon>
        <taxon>Polyplacidae</taxon>
        <taxon>Polyplax</taxon>
    </lineage>
</organism>
<keyword evidence="2" id="KW-0808">Transferase</keyword>
<sequence>MNGQLNNCRWDVHHLDDDLKRKLLSDFKGVRDGFIQVGPKKYFLTKGFAEDDMKYATFKPRSTDVWIVTFPRSGTTWTQEMVWLVCNNLDYKKAADVSLLERFPFLEFSSCVSKSILDEFLEEAESDDVKENLKKACGPIFKELDDMTERRFIKSHLPFSLLPHDLLTCGAKVIYVARNPKDVCVSFYNFHKFIKTLDYVSDFKTFWNYFQQGNILWTPYWSHLAEAWELRKNKNLLFVFYEDMKSNLHESIKKVCNFLQKEYGEDEIKKLVKHLEFDNFRNNKSVNMEVLRDWGMLLSNDQKCVRKGTPGSWKNFFDVELNEQANEWIQENLKNTDMRFPECQ</sequence>
<gene>
    <name evidence="4" type="ORF">RUM43_005888</name>
</gene>
<evidence type="ECO:0000313" key="4">
    <source>
        <dbReference type="EMBL" id="KAK6625589.1"/>
    </source>
</evidence>
<dbReference type="AlphaFoldDB" id="A0AAN8PE47"/>
<dbReference type="Gene3D" id="3.40.50.300">
    <property type="entry name" value="P-loop containing nucleotide triphosphate hydrolases"/>
    <property type="match status" value="1"/>
</dbReference>
<evidence type="ECO:0000256" key="2">
    <source>
        <dbReference type="ARBA" id="ARBA00022679"/>
    </source>
</evidence>
<dbReference type="SUPFAM" id="SSF52540">
    <property type="entry name" value="P-loop containing nucleoside triphosphate hydrolases"/>
    <property type="match status" value="1"/>
</dbReference>
<evidence type="ECO:0000259" key="3">
    <source>
        <dbReference type="Pfam" id="PF00685"/>
    </source>
</evidence>
<protein>
    <recommendedName>
        <fullName evidence="3">Sulfotransferase domain-containing protein</fullName>
    </recommendedName>
</protein>
<reference evidence="4 5" key="1">
    <citation type="submission" date="2023-10" db="EMBL/GenBank/DDBJ databases">
        <title>Genomes of two closely related lineages of the louse Polyplax serrata with different host specificities.</title>
        <authorList>
            <person name="Martinu J."/>
            <person name="Tarabai H."/>
            <person name="Stefka J."/>
            <person name="Hypsa V."/>
        </authorList>
    </citation>
    <scope>NUCLEOTIDE SEQUENCE [LARGE SCALE GENOMIC DNA]</scope>
    <source>
        <strain evidence="4">HR10_N</strain>
    </source>
</reference>
<dbReference type="InterPro" id="IPR000863">
    <property type="entry name" value="Sulfotransferase_dom"/>
</dbReference>
<comment type="similarity">
    <text evidence="1">Belongs to the sulfotransferase 1 family.</text>
</comment>
<dbReference type="EMBL" id="JAWJWE010000037">
    <property type="protein sequence ID" value="KAK6625589.1"/>
    <property type="molecule type" value="Genomic_DNA"/>
</dbReference>
<dbReference type="Proteomes" id="UP001372834">
    <property type="component" value="Unassembled WGS sequence"/>
</dbReference>
<dbReference type="Pfam" id="PF00685">
    <property type="entry name" value="Sulfotransfer_1"/>
    <property type="match status" value="1"/>
</dbReference>
<evidence type="ECO:0000313" key="5">
    <source>
        <dbReference type="Proteomes" id="UP001372834"/>
    </source>
</evidence>
<dbReference type="InterPro" id="IPR027417">
    <property type="entry name" value="P-loop_NTPase"/>
</dbReference>
<dbReference type="GO" id="GO:0008146">
    <property type="term" value="F:sulfotransferase activity"/>
    <property type="evidence" value="ECO:0007669"/>
    <property type="project" value="InterPro"/>
</dbReference>
<name>A0AAN8PE47_POLSC</name>
<comment type="caution">
    <text evidence="4">The sequence shown here is derived from an EMBL/GenBank/DDBJ whole genome shotgun (WGS) entry which is preliminary data.</text>
</comment>
<proteinExistence type="inferred from homology"/>